<dbReference type="RefSeq" id="WP_235715809.1">
    <property type="nucleotide sequence ID" value="NZ_BAMJ01000006.1"/>
</dbReference>
<dbReference type="STRING" id="1423747.FC69_GL001176"/>
<dbReference type="AlphaFoldDB" id="A0A0R1S062"/>
<dbReference type="eggNOG" id="COG0546">
    <property type="taxonomic scope" value="Bacteria"/>
</dbReference>
<dbReference type="GO" id="GO:0004713">
    <property type="term" value="F:protein tyrosine kinase activity"/>
    <property type="evidence" value="ECO:0007669"/>
    <property type="project" value="TreeGrafter"/>
</dbReference>
<dbReference type="InterPro" id="IPR036412">
    <property type="entry name" value="HAD-like_sf"/>
</dbReference>
<dbReference type="Gene3D" id="1.10.150.240">
    <property type="entry name" value="Putative phosphatase, domain 2"/>
    <property type="match status" value="1"/>
</dbReference>
<dbReference type="InterPro" id="IPR041492">
    <property type="entry name" value="HAD_2"/>
</dbReference>
<dbReference type="SFLD" id="SFLDS00003">
    <property type="entry name" value="Haloacid_Dehalogenase"/>
    <property type="match status" value="1"/>
</dbReference>
<comment type="caution">
    <text evidence="1">The sequence shown here is derived from an EMBL/GenBank/DDBJ whole genome shotgun (WGS) entry which is preliminary data.</text>
</comment>
<dbReference type="FunFam" id="3.40.50.1000:FF:000022">
    <property type="entry name" value="Phosphoglycolate phosphatase"/>
    <property type="match status" value="1"/>
</dbReference>
<reference evidence="1 2" key="1">
    <citation type="journal article" date="2015" name="Genome Announc.">
        <title>Expanding the biotechnology potential of lactobacilli through comparative genomics of 213 strains and associated genera.</title>
        <authorList>
            <person name="Sun Z."/>
            <person name="Harris H.M."/>
            <person name="McCann A."/>
            <person name="Guo C."/>
            <person name="Argimon S."/>
            <person name="Zhang W."/>
            <person name="Yang X."/>
            <person name="Jeffery I.B."/>
            <person name="Cooney J.C."/>
            <person name="Kagawa T.F."/>
            <person name="Liu W."/>
            <person name="Song Y."/>
            <person name="Salvetti E."/>
            <person name="Wrobel A."/>
            <person name="Rasinkangas P."/>
            <person name="Parkhill J."/>
            <person name="Rea M.C."/>
            <person name="O'Sullivan O."/>
            <person name="Ritari J."/>
            <person name="Douillard F.P."/>
            <person name="Paul Ross R."/>
            <person name="Yang R."/>
            <person name="Briner A.E."/>
            <person name="Felis G.E."/>
            <person name="de Vos W.M."/>
            <person name="Barrangou R."/>
            <person name="Klaenhammer T.R."/>
            <person name="Caufield P.W."/>
            <person name="Cui Y."/>
            <person name="Zhang H."/>
            <person name="O'Toole P.W."/>
        </authorList>
    </citation>
    <scope>NUCLEOTIDE SEQUENCE [LARGE SCALE GENOMIC DNA]</scope>
    <source>
        <strain evidence="1 2">DSM 14340</strain>
    </source>
</reference>
<dbReference type="EMBL" id="AZEX01000002">
    <property type="protein sequence ID" value="KRL61966.1"/>
    <property type="molecule type" value="Genomic_DNA"/>
</dbReference>
<dbReference type="SUPFAM" id="SSF56784">
    <property type="entry name" value="HAD-like"/>
    <property type="match status" value="1"/>
</dbReference>
<dbReference type="Pfam" id="PF13419">
    <property type="entry name" value="HAD_2"/>
    <property type="match status" value="1"/>
</dbReference>
<dbReference type="GO" id="GO:0005829">
    <property type="term" value="C:cytosol"/>
    <property type="evidence" value="ECO:0007669"/>
    <property type="project" value="TreeGrafter"/>
</dbReference>
<dbReference type="InterPro" id="IPR023198">
    <property type="entry name" value="PGP-like_dom2"/>
</dbReference>
<evidence type="ECO:0000313" key="1">
    <source>
        <dbReference type="EMBL" id="KRL61966.1"/>
    </source>
</evidence>
<dbReference type="PATRIC" id="fig|1423747.3.peg.1201"/>
<accession>A0A0R1S062</accession>
<organism evidence="1 2">
    <name type="scientific">Latilactobacillus fuchuensis DSM 14340 = JCM 11249</name>
    <dbReference type="NCBI Taxonomy" id="1423747"/>
    <lineage>
        <taxon>Bacteria</taxon>
        <taxon>Bacillati</taxon>
        <taxon>Bacillota</taxon>
        <taxon>Bacilli</taxon>
        <taxon>Lactobacillales</taxon>
        <taxon>Lactobacillaceae</taxon>
        <taxon>Latilactobacillus</taxon>
    </lineage>
</organism>
<gene>
    <name evidence="1" type="ORF">FC69_GL001176</name>
</gene>
<proteinExistence type="predicted"/>
<dbReference type="InterPro" id="IPR050155">
    <property type="entry name" value="HAD-like_hydrolase_sf"/>
</dbReference>
<dbReference type="PANTHER" id="PTHR43434:SF20">
    <property type="entry name" value="5'-NUCLEOTIDASE"/>
    <property type="match status" value="1"/>
</dbReference>
<dbReference type="Proteomes" id="UP000051264">
    <property type="component" value="Unassembled WGS sequence"/>
</dbReference>
<dbReference type="PANTHER" id="PTHR43434">
    <property type="entry name" value="PHOSPHOGLYCOLATE PHOSPHATASE"/>
    <property type="match status" value="1"/>
</dbReference>
<name>A0A0R1S062_9LACO</name>
<dbReference type="InterPro" id="IPR023214">
    <property type="entry name" value="HAD_sf"/>
</dbReference>
<sequence>MMTKGTILFDLDGTIADSQTGILNSLEYMIEELALPTQTTAALLKFIGPPLNETIMATFGLDEVATQHAIKTFQAYYEPTGLYQNELYPGMIQTLADLQAQDYQLAIATSKPEPFAKKIIAHLELTPYFSGVYGASVDETTRVKKADVITYALNTMGLSAQSESLVMVGDRQNDILGAKANQIPAVGVSYGYGSTAELKKAGALAIVAQPTDLVTVLPKALQF</sequence>
<dbReference type="SFLD" id="SFLDG01129">
    <property type="entry name" value="C1.5:_HAD__Beta-PGM__Phosphata"/>
    <property type="match status" value="1"/>
</dbReference>
<protein>
    <submittedName>
        <fullName evidence="1">Uncharacterized protein</fullName>
    </submittedName>
</protein>
<evidence type="ECO:0000313" key="2">
    <source>
        <dbReference type="Proteomes" id="UP000051264"/>
    </source>
</evidence>
<dbReference type="Gene3D" id="3.40.50.1000">
    <property type="entry name" value="HAD superfamily/HAD-like"/>
    <property type="match status" value="1"/>
</dbReference>